<evidence type="ECO:0000313" key="13">
    <source>
        <dbReference type="Proteomes" id="UP000783390"/>
    </source>
</evidence>
<dbReference type="PANTHER" id="PTHR30425:SF1">
    <property type="entry name" value="PHOSPHATE TRANSPORT SYSTEM PERMEASE PROTEIN PSTC"/>
    <property type="match status" value="1"/>
</dbReference>
<protein>
    <recommendedName>
        <fullName evidence="10">Phosphate transport system permease protein</fullName>
    </recommendedName>
</protein>
<dbReference type="NCBIfam" id="TIGR02138">
    <property type="entry name" value="phosphate_pstC"/>
    <property type="match status" value="1"/>
</dbReference>
<evidence type="ECO:0000256" key="5">
    <source>
        <dbReference type="ARBA" id="ARBA00022592"/>
    </source>
</evidence>
<evidence type="ECO:0000256" key="8">
    <source>
        <dbReference type="ARBA" id="ARBA00023136"/>
    </source>
</evidence>
<keyword evidence="5 10" id="KW-0592">Phosphate transport</keyword>
<dbReference type="Pfam" id="PF00528">
    <property type="entry name" value="BPD_transp_1"/>
    <property type="match status" value="1"/>
</dbReference>
<evidence type="ECO:0000256" key="4">
    <source>
        <dbReference type="ARBA" id="ARBA00022475"/>
    </source>
</evidence>
<evidence type="ECO:0000256" key="10">
    <source>
        <dbReference type="RuleBase" id="RU363054"/>
    </source>
</evidence>
<keyword evidence="13" id="KW-1185">Reference proteome</keyword>
<name>A0ABS4F0D5_9CLOT</name>
<feature type="transmembrane region" description="Helical" evidence="9">
    <location>
        <begin position="108"/>
        <end position="131"/>
    </location>
</feature>
<accession>A0ABS4F0D5</accession>
<sequence length="287" mass="31785">MNLKDKLFRLIIKLIAILSLSIIALIIIFIFKESIKLFKEYSFTKFIFSKDWNPLGEPPELGILPMILSTLYISFLAILIATPISTCAALYISFFLNKKYKKLIHSFISILAGIPSIVYGFIGLLVVVKFIEVTFNRESGESVLAGAIVLAIMIIPYIIGNLEESFSKIYKKYGKDSNSLGVSKNYMILNLILPSAKRSVIASIVLSLGRAMGETMAVMMVIGNAPLMPKLLGKAETIPSLLALEVGSAELKSLHYYGLYASGFILMVVLIIINIVFQKIKNSVIEE</sequence>
<evidence type="ECO:0000313" key="12">
    <source>
        <dbReference type="EMBL" id="MBP1889713.1"/>
    </source>
</evidence>
<dbReference type="PANTHER" id="PTHR30425">
    <property type="entry name" value="PHOSPHATE TRANSPORT SYSTEM PERMEASE PROTEIN PST"/>
    <property type="match status" value="1"/>
</dbReference>
<dbReference type="InterPro" id="IPR051124">
    <property type="entry name" value="Phosphate_Transport_Permease"/>
</dbReference>
<feature type="domain" description="ABC transmembrane type-1" evidence="11">
    <location>
        <begin position="67"/>
        <end position="277"/>
    </location>
</feature>
<feature type="transmembrane region" description="Helical" evidence="9">
    <location>
        <begin position="7"/>
        <end position="31"/>
    </location>
</feature>
<comment type="caution">
    <text evidence="12">The sequence shown here is derived from an EMBL/GenBank/DDBJ whole genome shotgun (WGS) entry which is preliminary data.</text>
</comment>
<dbReference type="InterPro" id="IPR000515">
    <property type="entry name" value="MetI-like"/>
</dbReference>
<organism evidence="12 13">
    <name type="scientific">Clostridium moniliforme</name>
    <dbReference type="NCBI Taxonomy" id="39489"/>
    <lineage>
        <taxon>Bacteria</taxon>
        <taxon>Bacillati</taxon>
        <taxon>Bacillota</taxon>
        <taxon>Clostridia</taxon>
        <taxon>Eubacteriales</taxon>
        <taxon>Clostridiaceae</taxon>
        <taxon>Clostridium</taxon>
    </lineage>
</organism>
<feature type="transmembrane region" description="Helical" evidence="9">
    <location>
        <begin position="71"/>
        <end position="96"/>
    </location>
</feature>
<evidence type="ECO:0000256" key="1">
    <source>
        <dbReference type="ARBA" id="ARBA00004651"/>
    </source>
</evidence>
<dbReference type="SUPFAM" id="SSF161098">
    <property type="entry name" value="MetI-like"/>
    <property type="match status" value="1"/>
</dbReference>
<evidence type="ECO:0000256" key="2">
    <source>
        <dbReference type="ARBA" id="ARBA00007069"/>
    </source>
</evidence>
<proteinExistence type="inferred from homology"/>
<dbReference type="RefSeq" id="WP_209796614.1">
    <property type="nucleotide sequence ID" value="NZ_JAGGJZ010000003.1"/>
</dbReference>
<reference evidence="12 13" key="1">
    <citation type="submission" date="2021-03" db="EMBL/GenBank/DDBJ databases">
        <title>Genomic Encyclopedia of Type Strains, Phase IV (KMG-IV): sequencing the most valuable type-strain genomes for metagenomic binning, comparative biology and taxonomic classification.</title>
        <authorList>
            <person name="Goeker M."/>
        </authorList>
    </citation>
    <scope>NUCLEOTIDE SEQUENCE [LARGE SCALE GENOMIC DNA]</scope>
    <source>
        <strain evidence="12 13">DSM 3984</strain>
    </source>
</reference>
<evidence type="ECO:0000256" key="9">
    <source>
        <dbReference type="RuleBase" id="RU363032"/>
    </source>
</evidence>
<keyword evidence="8 9" id="KW-0472">Membrane</keyword>
<evidence type="ECO:0000256" key="3">
    <source>
        <dbReference type="ARBA" id="ARBA00022448"/>
    </source>
</evidence>
<keyword evidence="6 9" id="KW-0812">Transmembrane</keyword>
<comment type="function">
    <text evidence="10">Part of the binding-protein-dependent transport system for phosphate; probably responsible for the translocation of the substrate across the membrane.</text>
</comment>
<evidence type="ECO:0000256" key="7">
    <source>
        <dbReference type="ARBA" id="ARBA00022989"/>
    </source>
</evidence>
<keyword evidence="7 9" id="KW-1133">Transmembrane helix</keyword>
<keyword evidence="3 9" id="KW-0813">Transport</keyword>
<evidence type="ECO:0000259" key="11">
    <source>
        <dbReference type="PROSITE" id="PS50928"/>
    </source>
</evidence>
<comment type="similarity">
    <text evidence="2 10">Belongs to the binding-protein-dependent transport system permease family. CysTW subfamily.</text>
</comment>
<feature type="transmembrane region" description="Helical" evidence="9">
    <location>
        <begin position="143"/>
        <end position="162"/>
    </location>
</feature>
<dbReference type="EMBL" id="JAGGJZ010000003">
    <property type="protein sequence ID" value="MBP1889713.1"/>
    <property type="molecule type" value="Genomic_DNA"/>
</dbReference>
<dbReference type="CDD" id="cd06261">
    <property type="entry name" value="TM_PBP2"/>
    <property type="match status" value="1"/>
</dbReference>
<dbReference type="InterPro" id="IPR035906">
    <property type="entry name" value="MetI-like_sf"/>
</dbReference>
<evidence type="ECO:0000256" key="6">
    <source>
        <dbReference type="ARBA" id="ARBA00022692"/>
    </source>
</evidence>
<gene>
    <name evidence="12" type="ORF">J2Z53_001296</name>
</gene>
<dbReference type="PROSITE" id="PS50928">
    <property type="entry name" value="ABC_TM1"/>
    <property type="match status" value="1"/>
</dbReference>
<dbReference type="Gene3D" id="1.10.3720.10">
    <property type="entry name" value="MetI-like"/>
    <property type="match status" value="1"/>
</dbReference>
<comment type="subcellular location">
    <subcellularLocation>
        <location evidence="1 9">Cell membrane</location>
        <topology evidence="1 9">Multi-pass membrane protein</topology>
    </subcellularLocation>
</comment>
<feature type="transmembrane region" description="Helical" evidence="9">
    <location>
        <begin position="257"/>
        <end position="277"/>
    </location>
</feature>
<keyword evidence="4 10" id="KW-1003">Cell membrane</keyword>
<dbReference type="InterPro" id="IPR011864">
    <property type="entry name" value="Phosphate_PstC"/>
</dbReference>
<dbReference type="Proteomes" id="UP000783390">
    <property type="component" value="Unassembled WGS sequence"/>
</dbReference>
<feature type="transmembrane region" description="Helical" evidence="9">
    <location>
        <begin position="200"/>
        <end position="222"/>
    </location>
</feature>